<organism evidence="2 3">
    <name type="scientific">Strongylus vulgaris</name>
    <name type="common">Blood worm</name>
    <dbReference type="NCBI Taxonomy" id="40348"/>
    <lineage>
        <taxon>Eukaryota</taxon>
        <taxon>Metazoa</taxon>
        <taxon>Ecdysozoa</taxon>
        <taxon>Nematoda</taxon>
        <taxon>Chromadorea</taxon>
        <taxon>Rhabditida</taxon>
        <taxon>Rhabditina</taxon>
        <taxon>Rhabditomorpha</taxon>
        <taxon>Strongyloidea</taxon>
        <taxon>Strongylidae</taxon>
        <taxon>Strongylus</taxon>
    </lineage>
</organism>
<evidence type="ECO:0000313" key="2">
    <source>
        <dbReference type="EMBL" id="VDM69081.1"/>
    </source>
</evidence>
<dbReference type="AlphaFoldDB" id="A0A3P7I6R7"/>
<gene>
    <name evidence="2" type="ORF">SVUK_LOCUS4079</name>
</gene>
<dbReference type="PANTHER" id="PTHR45688:SF13">
    <property type="entry name" value="ALANINE--GLYOXYLATE AMINOTRANSFERASE 2-LIKE"/>
    <property type="match status" value="1"/>
</dbReference>
<dbReference type="InterPro" id="IPR015421">
    <property type="entry name" value="PyrdxlP-dep_Trfase_major"/>
</dbReference>
<protein>
    <submittedName>
        <fullName evidence="2">Uncharacterized protein</fullName>
    </submittedName>
</protein>
<dbReference type="Proteomes" id="UP000270094">
    <property type="component" value="Unassembled WGS sequence"/>
</dbReference>
<dbReference type="EMBL" id="UYYB01011013">
    <property type="protein sequence ID" value="VDM69081.1"/>
    <property type="molecule type" value="Genomic_DNA"/>
</dbReference>
<sequence length="91" mass="10503">MYGPVGYIAYHGHVTTTMQMSPYKFDHGSSLPQPEWVHVAPCPDVYRGEYRLADEDLDNEEKLIEAGVYYSDAVKKIVEKVSFTSFWLKIR</sequence>
<name>A0A3P7I6R7_STRVU</name>
<reference evidence="2 3" key="1">
    <citation type="submission" date="2018-11" db="EMBL/GenBank/DDBJ databases">
        <authorList>
            <consortium name="Pathogen Informatics"/>
        </authorList>
    </citation>
    <scope>NUCLEOTIDE SEQUENCE [LARGE SCALE GENOMIC DNA]</scope>
</reference>
<keyword evidence="3" id="KW-1185">Reference proteome</keyword>
<accession>A0A3P7I6R7</accession>
<dbReference type="Gene3D" id="3.40.640.10">
    <property type="entry name" value="Type I PLP-dependent aspartate aminotransferase-like (Major domain)"/>
    <property type="match status" value="1"/>
</dbReference>
<evidence type="ECO:0000256" key="1">
    <source>
        <dbReference type="ARBA" id="ARBA00008954"/>
    </source>
</evidence>
<proteinExistence type="inferred from homology"/>
<evidence type="ECO:0000313" key="3">
    <source>
        <dbReference type="Proteomes" id="UP000270094"/>
    </source>
</evidence>
<dbReference type="GO" id="GO:0005739">
    <property type="term" value="C:mitochondrion"/>
    <property type="evidence" value="ECO:0007669"/>
    <property type="project" value="TreeGrafter"/>
</dbReference>
<dbReference type="PANTHER" id="PTHR45688">
    <property type="match status" value="1"/>
</dbReference>
<comment type="similarity">
    <text evidence="1">Belongs to the class-III pyridoxal-phosphate-dependent aminotransferase family.</text>
</comment>
<dbReference type="OrthoDB" id="10261433at2759"/>